<protein>
    <submittedName>
        <fullName evidence="2">IS5 family transposase orfB</fullName>
    </submittedName>
</protein>
<evidence type="ECO:0000313" key="3">
    <source>
        <dbReference type="Proteomes" id="UP000011131"/>
    </source>
</evidence>
<proteinExistence type="predicted"/>
<dbReference type="KEGG" id="msd:MYSTI_06598"/>
<dbReference type="PANTHER" id="PTHR46889">
    <property type="entry name" value="TRANSPOSASE INSF FOR INSERTION SEQUENCE IS3B-RELATED"/>
    <property type="match status" value="1"/>
</dbReference>
<dbReference type="STRING" id="1278073.MYSTI_06598"/>
<dbReference type="Proteomes" id="UP000011131">
    <property type="component" value="Chromosome"/>
</dbReference>
<dbReference type="EMBL" id="CP004025">
    <property type="protein sequence ID" value="AGC47871.1"/>
    <property type="molecule type" value="Genomic_DNA"/>
</dbReference>
<dbReference type="InterPro" id="IPR012337">
    <property type="entry name" value="RNaseH-like_sf"/>
</dbReference>
<dbReference type="eggNOG" id="COG2801">
    <property type="taxonomic scope" value="Bacteria"/>
</dbReference>
<accession>L7UFX6</accession>
<feature type="domain" description="Integrase catalytic" evidence="1">
    <location>
        <begin position="3"/>
        <end position="55"/>
    </location>
</feature>
<name>L7UFX6_MYXSD</name>
<dbReference type="InterPro" id="IPR001584">
    <property type="entry name" value="Integrase_cat-core"/>
</dbReference>
<dbReference type="InterPro" id="IPR050900">
    <property type="entry name" value="Transposase_IS3/IS150/IS904"/>
</dbReference>
<dbReference type="PANTHER" id="PTHR46889:SF4">
    <property type="entry name" value="TRANSPOSASE INSO FOR INSERTION SEQUENCE ELEMENT IS911B-RELATED"/>
    <property type="match status" value="1"/>
</dbReference>
<dbReference type="OrthoDB" id="9766656at2"/>
<dbReference type="PATRIC" id="fig|1278073.3.peg.6698"/>
<sequence>MVESFFSTLKLELVYTTRFTTREQARRALFEFIEVFYNRRRRHSSLGYLSPSEFERVAATSRLAA</sequence>
<dbReference type="GO" id="GO:0015074">
    <property type="term" value="P:DNA integration"/>
    <property type="evidence" value="ECO:0007669"/>
    <property type="project" value="InterPro"/>
</dbReference>
<dbReference type="AlphaFoldDB" id="L7UFX6"/>
<gene>
    <name evidence="2" type="ordered locus">MYSTI_06598</name>
</gene>
<evidence type="ECO:0000313" key="2">
    <source>
        <dbReference type="EMBL" id="AGC47871.1"/>
    </source>
</evidence>
<reference evidence="2 3" key="1">
    <citation type="journal article" date="2013" name="Genome Announc.">
        <title>Complete genome sequence of Myxococcus stipitatus strain DSM 14675, a fruiting myxobacterium.</title>
        <authorList>
            <person name="Huntley S."/>
            <person name="Kneip S."/>
            <person name="Treuner-Lange A."/>
            <person name="Sogaard-Andersen L."/>
        </authorList>
    </citation>
    <scope>NUCLEOTIDE SEQUENCE [LARGE SCALE GENOMIC DNA]</scope>
    <source>
        <strain evidence="3">DSM 14675 / JCM 12634 / Mx s8</strain>
    </source>
</reference>
<dbReference type="HOGENOM" id="CLU_027402_41_5_7"/>
<dbReference type="SUPFAM" id="SSF53098">
    <property type="entry name" value="Ribonuclease H-like"/>
    <property type="match status" value="1"/>
</dbReference>
<dbReference type="Pfam" id="PF13333">
    <property type="entry name" value="rve_2"/>
    <property type="match status" value="1"/>
</dbReference>
<evidence type="ECO:0000259" key="1">
    <source>
        <dbReference type="Pfam" id="PF13333"/>
    </source>
</evidence>
<keyword evidence="3" id="KW-1185">Reference proteome</keyword>
<organism evidence="2 3">
    <name type="scientific">Myxococcus stipitatus (strain DSM 14675 / JCM 12634 / Mx s8)</name>
    <dbReference type="NCBI Taxonomy" id="1278073"/>
    <lineage>
        <taxon>Bacteria</taxon>
        <taxon>Pseudomonadati</taxon>
        <taxon>Myxococcota</taxon>
        <taxon>Myxococcia</taxon>
        <taxon>Myxococcales</taxon>
        <taxon>Cystobacterineae</taxon>
        <taxon>Myxococcaceae</taxon>
        <taxon>Myxococcus</taxon>
    </lineage>
</organism>